<dbReference type="GO" id="GO:0008859">
    <property type="term" value="F:exoribonuclease II activity"/>
    <property type="evidence" value="ECO:0007669"/>
    <property type="project" value="UniProtKB-UniRule"/>
</dbReference>
<dbReference type="Pfam" id="PF08206">
    <property type="entry name" value="OB_RNB"/>
    <property type="match status" value="1"/>
</dbReference>
<evidence type="ECO:0000256" key="6">
    <source>
        <dbReference type="ARBA" id="ARBA00022839"/>
    </source>
</evidence>
<name>A0A9D0ZQJ5_9FIRM</name>
<keyword evidence="6 8" id="KW-0269">Exonuclease</keyword>
<dbReference type="InterPro" id="IPR050180">
    <property type="entry name" value="RNR_Ribonuclease"/>
</dbReference>
<dbReference type="EC" id="3.1.13.1" evidence="8"/>
<dbReference type="NCBIfam" id="TIGR02063">
    <property type="entry name" value="RNase_R"/>
    <property type="match status" value="1"/>
</dbReference>
<dbReference type="PROSITE" id="PS01175">
    <property type="entry name" value="RIBONUCLEASE_II"/>
    <property type="match status" value="1"/>
</dbReference>
<dbReference type="SMART" id="SM00316">
    <property type="entry name" value="S1"/>
    <property type="match status" value="1"/>
</dbReference>
<keyword evidence="4 8" id="KW-0540">Nuclease</keyword>
<dbReference type="Pfam" id="PF00575">
    <property type="entry name" value="S1"/>
    <property type="match status" value="1"/>
</dbReference>
<comment type="catalytic activity">
    <reaction evidence="1 8">
        <text>Exonucleolytic cleavage in the 3'- to 5'-direction to yield nucleoside 5'-phosphates.</text>
        <dbReference type="EC" id="3.1.13.1"/>
    </reaction>
</comment>
<comment type="subcellular location">
    <subcellularLocation>
        <location evidence="2 8">Cytoplasm</location>
    </subcellularLocation>
</comment>
<evidence type="ECO:0000256" key="7">
    <source>
        <dbReference type="ARBA" id="ARBA00022884"/>
    </source>
</evidence>
<evidence type="ECO:0000256" key="8">
    <source>
        <dbReference type="HAMAP-Rule" id="MF_01895"/>
    </source>
</evidence>
<dbReference type="InterPro" id="IPR040476">
    <property type="entry name" value="CSD2"/>
</dbReference>
<sequence>MEEKILEIINNHNKALTYEEIMNELEEKDASALSKSLINLQNNLKIRVTNKGKYEPFNEKSKKKGVFVANPKGFGFVVVEGSDKDYYVSASHVKGAINGDEVVINIINEVNHEATVERILQRNLQNLQVGEFYCRDSKNFVKLDDDKVNIIIEIPSDKSMGAVTGHKVIVKLLENRKNTNYYTGEIIRILGHKDDPGVDILSIAARYQISDIFPDEVISELKDLPTEVSDEDKQGRRDLTGEVIFTIDGDDTKDIDDAISIKKLPNNHYILGVHIADVSYYVKEGSAIYEEAYARGTSSYLANTVIPMLPHQLSNGICSLNPNVERLAISCVMEVDEKGNTVSSDIFESVIKSRKQMTYKCVNKILEENTVPEGYEEFADDLRLMYELSKIIRKNKIERGYIDFDVDEAKIITDENGKAIDITRRVQRSGENLIEDFMIMANEAVAETIYNMDLPFIYRVHGLPDEDKVKNFLSFVSVLGYKVNANLKKLTPKTVQDILRQLSSKKEYQILSSMLLRSMQKAIYDSVNIGHFGLASKCYTHFTSPIRRFPDLTVHRLLRTYLFKHEINNSVIDYNNQHLPEIAKHSSERERAAVQCERDVTDMKMAEYMEGHIGEVYKGVVDTVTNYGVYIELDNLVEGMVRVDDLPNDYYYYDERSFSIIGRRTKKRYRLGDEVMVIVDSVLKDKGLINFKIYEEKKHGDKKPESKI</sequence>
<proteinExistence type="inferred from homology"/>
<keyword evidence="5 8" id="KW-0378">Hydrolase</keyword>
<dbReference type="SUPFAM" id="SSF50249">
    <property type="entry name" value="Nucleic acid-binding proteins"/>
    <property type="match status" value="4"/>
</dbReference>
<dbReference type="CDD" id="cd04471">
    <property type="entry name" value="S1_RNase_R"/>
    <property type="match status" value="1"/>
</dbReference>
<evidence type="ECO:0000256" key="5">
    <source>
        <dbReference type="ARBA" id="ARBA00022801"/>
    </source>
</evidence>
<dbReference type="InterPro" id="IPR011805">
    <property type="entry name" value="RNase_R"/>
</dbReference>
<dbReference type="GO" id="GO:0005829">
    <property type="term" value="C:cytosol"/>
    <property type="evidence" value="ECO:0007669"/>
    <property type="project" value="TreeGrafter"/>
</dbReference>
<dbReference type="InterPro" id="IPR013223">
    <property type="entry name" value="RNase_B_OB_dom"/>
</dbReference>
<evidence type="ECO:0000313" key="10">
    <source>
        <dbReference type="EMBL" id="HIQ90636.1"/>
    </source>
</evidence>
<comment type="function">
    <text evidence="8">3'-5' exoribonuclease that releases 5'-nucleoside monophosphates and is involved in maturation of structured RNAs.</text>
</comment>
<dbReference type="InterPro" id="IPR001900">
    <property type="entry name" value="RNase_II/R"/>
</dbReference>
<dbReference type="InterPro" id="IPR012340">
    <property type="entry name" value="NA-bd_OB-fold"/>
</dbReference>
<evidence type="ECO:0000256" key="3">
    <source>
        <dbReference type="ARBA" id="ARBA00022490"/>
    </source>
</evidence>
<gene>
    <name evidence="8 10" type="primary">rnr</name>
    <name evidence="10" type="ORF">IAB27_03295</name>
</gene>
<dbReference type="EMBL" id="DVFV01000063">
    <property type="protein sequence ID" value="HIQ90636.1"/>
    <property type="molecule type" value="Genomic_DNA"/>
</dbReference>
<dbReference type="PANTHER" id="PTHR23355:SF9">
    <property type="entry name" value="DIS3-LIKE EXONUCLEASE 2"/>
    <property type="match status" value="1"/>
</dbReference>
<dbReference type="HAMAP" id="MF_01895">
    <property type="entry name" value="RNase_R"/>
    <property type="match status" value="1"/>
</dbReference>
<evidence type="ECO:0000256" key="4">
    <source>
        <dbReference type="ARBA" id="ARBA00022722"/>
    </source>
</evidence>
<dbReference type="PANTHER" id="PTHR23355">
    <property type="entry name" value="RIBONUCLEASE"/>
    <property type="match status" value="1"/>
</dbReference>
<accession>A0A9D0ZQJ5</accession>
<dbReference type="InterPro" id="IPR004476">
    <property type="entry name" value="RNase_II/RNase_R"/>
</dbReference>
<reference evidence="10" key="1">
    <citation type="submission" date="2020-10" db="EMBL/GenBank/DDBJ databases">
        <authorList>
            <person name="Gilroy R."/>
        </authorList>
    </citation>
    <scope>NUCLEOTIDE SEQUENCE</scope>
    <source>
        <strain evidence="10">CHK147-3167</strain>
    </source>
</reference>
<dbReference type="Proteomes" id="UP000886786">
    <property type="component" value="Unassembled WGS sequence"/>
</dbReference>
<comment type="caution">
    <text evidence="10">The sequence shown here is derived from an EMBL/GenBank/DDBJ whole genome shotgun (WGS) entry which is preliminary data.</text>
</comment>
<keyword evidence="7 8" id="KW-0694">RNA-binding</keyword>
<dbReference type="Gene3D" id="2.40.50.140">
    <property type="entry name" value="Nucleic acid-binding proteins"/>
    <property type="match status" value="2"/>
</dbReference>
<evidence type="ECO:0000313" key="11">
    <source>
        <dbReference type="Proteomes" id="UP000886786"/>
    </source>
</evidence>
<dbReference type="GO" id="GO:0006402">
    <property type="term" value="P:mRNA catabolic process"/>
    <property type="evidence" value="ECO:0007669"/>
    <property type="project" value="TreeGrafter"/>
</dbReference>
<comment type="similarity">
    <text evidence="8">Belongs to the RNR ribonuclease family. RNase R subfamily.</text>
</comment>
<dbReference type="InterPro" id="IPR003029">
    <property type="entry name" value="S1_domain"/>
</dbReference>
<dbReference type="Pfam" id="PF00773">
    <property type="entry name" value="RNB"/>
    <property type="match status" value="1"/>
</dbReference>
<dbReference type="Pfam" id="PF17876">
    <property type="entry name" value="CSD2"/>
    <property type="match status" value="1"/>
</dbReference>
<evidence type="ECO:0000256" key="1">
    <source>
        <dbReference type="ARBA" id="ARBA00001849"/>
    </source>
</evidence>
<protein>
    <recommendedName>
        <fullName evidence="8">Ribonuclease R</fullName>
        <shortName evidence="8">RNase R</shortName>
        <ecNumber evidence="8">3.1.13.1</ecNumber>
    </recommendedName>
</protein>
<feature type="domain" description="S1 motif" evidence="9">
    <location>
        <begin position="614"/>
        <end position="694"/>
    </location>
</feature>
<dbReference type="AlphaFoldDB" id="A0A9D0ZQJ5"/>
<organism evidence="10 11">
    <name type="scientific">Candidatus Coprosoma intestinipullorum</name>
    <dbReference type="NCBI Taxonomy" id="2840752"/>
    <lineage>
        <taxon>Bacteria</taxon>
        <taxon>Bacillati</taxon>
        <taxon>Bacillota</taxon>
        <taxon>Bacillota incertae sedis</taxon>
        <taxon>Candidatus Coprosoma</taxon>
    </lineage>
</organism>
<evidence type="ECO:0000256" key="2">
    <source>
        <dbReference type="ARBA" id="ARBA00004496"/>
    </source>
</evidence>
<dbReference type="PROSITE" id="PS50126">
    <property type="entry name" value="S1"/>
    <property type="match status" value="1"/>
</dbReference>
<dbReference type="SMART" id="SM00955">
    <property type="entry name" value="RNB"/>
    <property type="match status" value="1"/>
</dbReference>
<evidence type="ECO:0000259" key="9">
    <source>
        <dbReference type="PROSITE" id="PS50126"/>
    </source>
</evidence>
<keyword evidence="3 8" id="KW-0963">Cytoplasm</keyword>
<dbReference type="NCBIfam" id="TIGR00358">
    <property type="entry name" value="3_prime_RNase"/>
    <property type="match status" value="1"/>
</dbReference>
<dbReference type="InterPro" id="IPR022966">
    <property type="entry name" value="RNase_II/R_CS"/>
</dbReference>
<dbReference type="GO" id="GO:0003723">
    <property type="term" value="F:RNA binding"/>
    <property type="evidence" value="ECO:0007669"/>
    <property type="project" value="UniProtKB-UniRule"/>
</dbReference>
<reference evidence="10" key="2">
    <citation type="journal article" date="2021" name="PeerJ">
        <title>Extensive microbial diversity within the chicken gut microbiome revealed by metagenomics and culture.</title>
        <authorList>
            <person name="Gilroy R."/>
            <person name="Ravi A."/>
            <person name="Getino M."/>
            <person name="Pursley I."/>
            <person name="Horton D.L."/>
            <person name="Alikhan N.F."/>
            <person name="Baker D."/>
            <person name="Gharbi K."/>
            <person name="Hall N."/>
            <person name="Watson M."/>
            <person name="Adriaenssens E.M."/>
            <person name="Foster-Nyarko E."/>
            <person name="Jarju S."/>
            <person name="Secka A."/>
            <person name="Antonio M."/>
            <person name="Oren A."/>
            <person name="Chaudhuri R.R."/>
            <person name="La Ragione R."/>
            <person name="Hildebrand F."/>
            <person name="Pallen M.J."/>
        </authorList>
    </citation>
    <scope>NUCLEOTIDE SEQUENCE</scope>
    <source>
        <strain evidence="10">CHK147-3167</strain>
    </source>
</reference>